<sequence>DGLRTIPSTPWLEIPNKDNLEVHRKEISLEELNESHHDSNSQLNMQGVFLHSLGYALGSVIIVVNALIFTYMWRPCHAGETCVNPGYNSHDYINHQQHVNATLVTMLGTPILLQTVPKQINMHRLLGRVRSLDGQLAESRIIPTAHIKCFLHGCGQANQRSLSWRGYPCHNGFNQSLLPLTLYLIH</sequence>
<feature type="transmembrane region" description="Helical" evidence="3">
    <location>
        <begin position="53"/>
        <end position="73"/>
    </location>
</feature>
<dbReference type="PANTHER" id="PTHR45820:SF1">
    <property type="entry name" value="PROTON-COUPLED ZINC ANTIPORTER SLC30A1"/>
    <property type="match status" value="1"/>
</dbReference>
<dbReference type="AlphaFoldDB" id="A0A8C7M792"/>
<keyword evidence="2" id="KW-0862">Zinc</keyword>
<dbReference type="GO" id="GO:0005783">
    <property type="term" value="C:endoplasmic reticulum"/>
    <property type="evidence" value="ECO:0007669"/>
    <property type="project" value="TreeGrafter"/>
</dbReference>
<name>A0A8C7M792_ONCKI</name>
<protein>
    <submittedName>
        <fullName evidence="4">Uncharacterized protein</fullName>
    </submittedName>
</protein>
<dbReference type="GO" id="GO:0016020">
    <property type="term" value="C:membrane"/>
    <property type="evidence" value="ECO:0007669"/>
    <property type="project" value="TreeGrafter"/>
</dbReference>
<dbReference type="GO" id="GO:0006882">
    <property type="term" value="P:intracellular zinc ion homeostasis"/>
    <property type="evidence" value="ECO:0007669"/>
    <property type="project" value="TreeGrafter"/>
</dbReference>
<organism evidence="4 5">
    <name type="scientific">Oncorhynchus kisutch</name>
    <name type="common">Coho salmon</name>
    <name type="synonym">Salmo kisutch</name>
    <dbReference type="NCBI Taxonomy" id="8019"/>
    <lineage>
        <taxon>Eukaryota</taxon>
        <taxon>Metazoa</taxon>
        <taxon>Chordata</taxon>
        <taxon>Craniata</taxon>
        <taxon>Vertebrata</taxon>
        <taxon>Euteleostomi</taxon>
        <taxon>Actinopterygii</taxon>
        <taxon>Neopterygii</taxon>
        <taxon>Teleostei</taxon>
        <taxon>Protacanthopterygii</taxon>
        <taxon>Salmoniformes</taxon>
        <taxon>Salmonidae</taxon>
        <taxon>Salmoninae</taxon>
        <taxon>Oncorhynchus</taxon>
    </lineage>
</organism>
<accession>A0A8C7M792</accession>
<keyword evidence="5" id="KW-1185">Reference proteome</keyword>
<dbReference type="GO" id="GO:0005385">
    <property type="term" value="F:zinc ion transmembrane transporter activity"/>
    <property type="evidence" value="ECO:0007669"/>
    <property type="project" value="TreeGrafter"/>
</dbReference>
<dbReference type="GO" id="GO:0005794">
    <property type="term" value="C:Golgi apparatus"/>
    <property type="evidence" value="ECO:0007669"/>
    <property type="project" value="TreeGrafter"/>
</dbReference>
<dbReference type="Ensembl" id="ENSOKIT00005035303.1">
    <property type="protein sequence ID" value="ENSOKIP00005033436.1"/>
    <property type="gene ID" value="ENSOKIG00005014335.1"/>
</dbReference>
<evidence type="ECO:0000256" key="1">
    <source>
        <dbReference type="ARBA" id="ARBA00008873"/>
    </source>
</evidence>
<reference evidence="4" key="2">
    <citation type="submission" date="2025-09" db="UniProtKB">
        <authorList>
            <consortium name="Ensembl"/>
        </authorList>
    </citation>
    <scope>IDENTIFICATION</scope>
</reference>
<keyword evidence="3" id="KW-0472">Membrane</keyword>
<dbReference type="PANTHER" id="PTHR45820">
    <property type="entry name" value="FI23527P1"/>
    <property type="match status" value="1"/>
</dbReference>
<evidence type="ECO:0000313" key="5">
    <source>
        <dbReference type="Proteomes" id="UP000694557"/>
    </source>
</evidence>
<evidence type="ECO:0000313" key="4">
    <source>
        <dbReference type="Ensembl" id="ENSOKIP00005033436.1"/>
    </source>
</evidence>
<dbReference type="Proteomes" id="UP000694557">
    <property type="component" value="Unassembled WGS sequence"/>
</dbReference>
<comment type="similarity">
    <text evidence="1">Belongs to the cation diffusion facilitator (CDF) transporter (TC 2.A.4) family. SLC30A subfamily.</text>
</comment>
<reference evidence="4" key="1">
    <citation type="submission" date="2025-08" db="UniProtKB">
        <authorList>
            <consortium name="Ensembl"/>
        </authorList>
    </citation>
    <scope>IDENTIFICATION</scope>
</reference>
<keyword evidence="3" id="KW-0812">Transmembrane</keyword>
<evidence type="ECO:0000256" key="2">
    <source>
        <dbReference type="ARBA" id="ARBA00022833"/>
    </source>
</evidence>
<dbReference type="GO" id="GO:0010312">
    <property type="term" value="P:detoxification of zinc ion"/>
    <property type="evidence" value="ECO:0007669"/>
    <property type="project" value="TreeGrafter"/>
</dbReference>
<keyword evidence="3" id="KW-1133">Transmembrane helix</keyword>
<proteinExistence type="inferred from homology"/>
<evidence type="ECO:0000256" key="3">
    <source>
        <dbReference type="SAM" id="Phobius"/>
    </source>
</evidence>
<dbReference type="GO" id="GO:0019855">
    <property type="term" value="F:calcium channel inhibitor activity"/>
    <property type="evidence" value="ECO:0007669"/>
    <property type="project" value="TreeGrafter"/>
</dbReference>